<dbReference type="Gene3D" id="1.10.10.60">
    <property type="entry name" value="Homeodomain-like"/>
    <property type="match status" value="1"/>
</dbReference>
<comment type="caution">
    <text evidence="2">The sequence shown here is derived from an EMBL/GenBank/DDBJ whole genome shotgun (WGS) entry which is preliminary data.</text>
</comment>
<gene>
    <name evidence="2" type="ORF">MGAL_10B056780</name>
</gene>
<dbReference type="InterPro" id="IPR009057">
    <property type="entry name" value="Homeodomain-like_sf"/>
</dbReference>
<evidence type="ECO:0008006" key="4">
    <source>
        <dbReference type="Google" id="ProtNLM"/>
    </source>
</evidence>
<sequence length="109" mass="12458">MAPHGKEMTQEEKKMVIGLSEQGNSGHKIGKLIGKISRTINKFLKNFRSRGSEEIGRSGRRKNIDLSDDRKLQRLLRTDRRQTLGEILIHLVVRHLSRCVQDSLDAVKV</sequence>
<dbReference type="AlphaFoldDB" id="A0A8B6FJC0"/>
<evidence type="ECO:0000313" key="3">
    <source>
        <dbReference type="Proteomes" id="UP000596742"/>
    </source>
</evidence>
<feature type="compositionally biased region" description="Basic and acidic residues" evidence="1">
    <location>
        <begin position="1"/>
        <end position="15"/>
    </location>
</feature>
<evidence type="ECO:0000256" key="1">
    <source>
        <dbReference type="SAM" id="MobiDB-lite"/>
    </source>
</evidence>
<reference evidence="2" key="1">
    <citation type="submission" date="2018-11" db="EMBL/GenBank/DDBJ databases">
        <authorList>
            <person name="Alioto T."/>
            <person name="Alioto T."/>
        </authorList>
    </citation>
    <scope>NUCLEOTIDE SEQUENCE</scope>
</reference>
<protein>
    <recommendedName>
        <fullName evidence="4">Tc3 transposase DNA binding domain-containing protein</fullName>
    </recommendedName>
</protein>
<evidence type="ECO:0000313" key="2">
    <source>
        <dbReference type="EMBL" id="VDI49739.1"/>
    </source>
</evidence>
<name>A0A8B6FJC0_MYTGA</name>
<accession>A0A8B6FJC0</accession>
<keyword evidence="3" id="KW-1185">Reference proteome</keyword>
<proteinExistence type="predicted"/>
<organism evidence="2 3">
    <name type="scientific">Mytilus galloprovincialis</name>
    <name type="common">Mediterranean mussel</name>
    <dbReference type="NCBI Taxonomy" id="29158"/>
    <lineage>
        <taxon>Eukaryota</taxon>
        <taxon>Metazoa</taxon>
        <taxon>Spiralia</taxon>
        <taxon>Lophotrochozoa</taxon>
        <taxon>Mollusca</taxon>
        <taxon>Bivalvia</taxon>
        <taxon>Autobranchia</taxon>
        <taxon>Pteriomorphia</taxon>
        <taxon>Mytilida</taxon>
        <taxon>Mytiloidea</taxon>
        <taxon>Mytilidae</taxon>
        <taxon>Mytilinae</taxon>
        <taxon>Mytilus</taxon>
    </lineage>
</organism>
<dbReference type="EMBL" id="UYJE01006867">
    <property type="protein sequence ID" value="VDI49739.1"/>
    <property type="molecule type" value="Genomic_DNA"/>
</dbReference>
<feature type="region of interest" description="Disordered" evidence="1">
    <location>
        <begin position="1"/>
        <end position="26"/>
    </location>
</feature>
<dbReference type="SUPFAM" id="SSF46689">
    <property type="entry name" value="Homeodomain-like"/>
    <property type="match status" value="1"/>
</dbReference>
<dbReference type="Proteomes" id="UP000596742">
    <property type="component" value="Unassembled WGS sequence"/>
</dbReference>